<evidence type="ECO:0000313" key="6">
    <source>
        <dbReference type="EMBL" id="MEQ2186868.1"/>
    </source>
</evidence>
<sequence>CSLSVSVLFLLQLQRCPSKAVLSEPGPPRRQHQCHLQGDDLRQDMLTLQMIRIMNKIWIQEGLDMRMVIFKCFSTGRGRGSFKDRTLADWLQKHNPTDEQYDKAVENFIYSCAGCCVATYILGICDRHNDNIMLKTSGHMFHIDFGKFLGHAQMFGNIKRPHRLNIMLMIICRDRAPFVFTSDMAYVINGGDKPSSRFHEFVDLCCEAYNLIRKHTHLFLNLLGLVSTHTPAQVRTPQFSLGRKVHILSGGTRSQFLLPKSHQVQRQESRVESRS</sequence>
<dbReference type="Proteomes" id="UP001476798">
    <property type="component" value="Unassembled WGS sequence"/>
</dbReference>
<feature type="non-terminal residue" evidence="6">
    <location>
        <position position="1"/>
    </location>
</feature>
<dbReference type="PROSITE" id="PS00916">
    <property type="entry name" value="PI3_4_KINASE_2"/>
    <property type="match status" value="1"/>
</dbReference>
<dbReference type="EMBL" id="JAHRIO010086695">
    <property type="protein sequence ID" value="MEQ2186868.1"/>
    <property type="molecule type" value="Genomic_DNA"/>
</dbReference>
<organism evidence="6 7">
    <name type="scientific">Goodea atripinnis</name>
    <dbReference type="NCBI Taxonomy" id="208336"/>
    <lineage>
        <taxon>Eukaryota</taxon>
        <taxon>Metazoa</taxon>
        <taxon>Chordata</taxon>
        <taxon>Craniata</taxon>
        <taxon>Vertebrata</taxon>
        <taxon>Euteleostomi</taxon>
        <taxon>Actinopterygii</taxon>
        <taxon>Neopterygii</taxon>
        <taxon>Teleostei</taxon>
        <taxon>Neoteleostei</taxon>
        <taxon>Acanthomorphata</taxon>
        <taxon>Ovalentaria</taxon>
        <taxon>Atherinomorphae</taxon>
        <taxon>Cyprinodontiformes</taxon>
        <taxon>Goodeidae</taxon>
        <taxon>Goodea</taxon>
    </lineage>
</organism>
<name>A0ABV0PU40_9TELE</name>
<reference evidence="6 7" key="1">
    <citation type="submission" date="2021-06" db="EMBL/GenBank/DDBJ databases">
        <authorList>
            <person name="Palmer J.M."/>
        </authorList>
    </citation>
    <scope>NUCLEOTIDE SEQUENCE [LARGE SCALE GENOMIC DNA]</scope>
    <source>
        <strain evidence="6 7">GA_2019</strain>
        <tissue evidence="6">Muscle</tissue>
    </source>
</reference>
<feature type="chain" id="PRO_5047221931" evidence="4">
    <location>
        <begin position="24"/>
        <end position="275"/>
    </location>
</feature>
<dbReference type="Pfam" id="PF00454">
    <property type="entry name" value="PI3_PI4_kinase"/>
    <property type="match status" value="2"/>
</dbReference>
<dbReference type="PANTHER" id="PTHR10048">
    <property type="entry name" value="PHOSPHATIDYLINOSITOL KINASE"/>
    <property type="match status" value="1"/>
</dbReference>
<dbReference type="SUPFAM" id="SSF56112">
    <property type="entry name" value="Protein kinase-like (PK-like)"/>
    <property type="match status" value="1"/>
</dbReference>
<keyword evidence="2" id="KW-0808">Transferase</keyword>
<evidence type="ECO:0000256" key="4">
    <source>
        <dbReference type="SAM" id="SignalP"/>
    </source>
</evidence>
<evidence type="ECO:0000256" key="1">
    <source>
        <dbReference type="ARBA" id="ARBA00006209"/>
    </source>
</evidence>
<dbReference type="InterPro" id="IPR036940">
    <property type="entry name" value="PI3/4_kinase_cat_sf"/>
</dbReference>
<dbReference type="InterPro" id="IPR015433">
    <property type="entry name" value="PI3/4_kinase"/>
</dbReference>
<dbReference type="PROSITE" id="PS50290">
    <property type="entry name" value="PI3_4_KINASE_3"/>
    <property type="match status" value="1"/>
</dbReference>
<keyword evidence="7" id="KW-1185">Reference proteome</keyword>
<accession>A0ABV0PU40</accession>
<evidence type="ECO:0000313" key="7">
    <source>
        <dbReference type="Proteomes" id="UP001476798"/>
    </source>
</evidence>
<dbReference type="InterPro" id="IPR018936">
    <property type="entry name" value="PI3/4_kinase_CS"/>
</dbReference>
<dbReference type="SMART" id="SM00146">
    <property type="entry name" value="PI3Kc"/>
    <property type="match status" value="1"/>
</dbReference>
<feature type="domain" description="PI3K/PI4K catalytic" evidence="5">
    <location>
        <begin position="4"/>
        <end position="275"/>
    </location>
</feature>
<evidence type="ECO:0000259" key="5">
    <source>
        <dbReference type="PROSITE" id="PS50290"/>
    </source>
</evidence>
<dbReference type="InterPro" id="IPR000403">
    <property type="entry name" value="PI3/4_kinase_cat_dom"/>
</dbReference>
<evidence type="ECO:0000256" key="3">
    <source>
        <dbReference type="ARBA" id="ARBA00022777"/>
    </source>
</evidence>
<comment type="caution">
    <text evidence="6">The sequence shown here is derived from an EMBL/GenBank/DDBJ whole genome shotgun (WGS) entry which is preliminary data.</text>
</comment>
<keyword evidence="3" id="KW-0418">Kinase</keyword>
<dbReference type="PANTHER" id="PTHR10048:SF30">
    <property type="entry name" value="PHOSPHATIDYLINOSITOL 4-PHOSPHATE 3-KINASE C2 DOMAIN-CONTAINING SUBUNIT BETA"/>
    <property type="match status" value="1"/>
</dbReference>
<dbReference type="Gene3D" id="3.30.1010.10">
    <property type="entry name" value="Phosphatidylinositol 3-kinase Catalytic Subunit, Chain A, domain 4"/>
    <property type="match status" value="1"/>
</dbReference>
<gene>
    <name evidence="6" type="primary">PIK3C2B</name>
    <name evidence="6" type="ORF">GOODEAATRI_033240</name>
</gene>
<evidence type="ECO:0000256" key="2">
    <source>
        <dbReference type="ARBA" id="ARBA00022679"/>
    </source>
</evidence>
<feature type="signal peptide" evidence="4">
    <location>
        <begin position="1"/>
        <end position="23"/>
    </location>
</feature>
<dbReference type="Gene3D" id="1.10.1070.11">
    <property type="entry name" value="Phosphatidylinositol 3-/4-kinase, catalytic domain"/>
    <property type="match status" value="1"/>
</dbReference>
<proteinExistence type="inferred from homology"/>
<dbReference type="InterPro" id="IPR011009">
    <property type="entry name" value="Kinase-like_dom_sf"/>
</dbReference>
<keyword evidence="4" id="KW-0732">Signal</keyword>
<protein>
    <submittedName>
        <fullName evidence="6">Phosphatidylinositol 4-phosphate 3-kinase C2 domain-containing subunit beta</fullName>
    </submittedName>
</protein>
<comment type="similarity">
    <text evidence="1">Belongs to the PI3/PI4-kinase family. Type III PI4K subfamily.</text>
</comment>